<dbReference type="SUPFAM" id="SSF53474">
    <property type="entry name" value="alpha/beta-Hydrolases"/>
    <property type="match status" value="1"/>
</dbReference>
<proteinExistence type="predicted"/>
<name>A0A1H3TPZ8_9BURK</name>
<dbReference type="AlphaFoldDB" id="A0A1H3TPZ8"/>
<protein>
    <recommendedName>
        <fullName evidence="4">Alpha/beta hydrolase family protein</fullName>
    </recommendedName>
</protein>
<feature type="signal peptide" evidence="1">
    <location>
        <begin position="1"/>
        <end position="23"/>
    </location>
</feature>
<sequence>MQASAYFPLRPASASLLAALALAGCGGGSAVLHGPVTSIETAPKSTACPAEIPAGVSCWAGQDSKGAYYLIAKPAQWNGTLVLHAHGGPDLAAPTAARAAEDLVRWSIMVRAGYAWAGSTYRQGGVEVRAAAEDTERLRGIFRQHVAKPQRTILHGQSWGAGVAAKGAEMFNEQTVGERPYDGVLLTSGVLGGGTHAYDFRTDLRVVYQYLCGNHPRPNEPQYALNLGLPADAKMRQADVALRVNECLALDKPAAQRTAAQQAKIDTITKVIKIPESAIQSHMNWGTMHFQDISAKRTGGASPFGNEGAVYAGSADDAALNAGVLRYRADPAAYRKFADDTDPVGRIGVPVLSAKWISDPTAFVELDARFRAVMQQGGSGDRLVQTFTRQGTHSYISDATYPTLMTALMQWVEAGVKPTAAGIAAACSANEAKFGVGCSFDAAYVPAALGARVPERARPSLP</sequence>
<keyword evidence="1" id="KW-0732">Signal</keyword>
<gene>
    <name evidence="2" type="ORF">SAMN05421547_13116</name>
</gene>
<dbReference type="GeneID" id="94694437"/>
<dbReference type="RefSeq" id="WP_074923652.1">
    <property type="nucleotide sequence ID" value="NZ_CP141274.1"/>
</dbReference>
<feature type="chain" id="PRO_5010187104" description="Alpha/beta hydrolase family protein" evidence="1">
    <location>
        <begin position="24"/>
        <end position="462"/>
    </location>
</feature>
<dbReference type="EMBL" id="FNPE01000031">
    <property type="protein sequence ID" value="SDZ51891.1"/>
    <property type="molecule type" value="Genomic_DNA"/>
</dbReference>
<reference evidence="2 3" key="1">
    <citation type="submission" date="2016-10" db="EMBL/GenBank/DDBJ databases">
        <authorList>
            <person name="de Groot N.N."/>
        </authorList>
    </citation>
    <scope>NUCLEOTIDE SEQUENCE [LARGE SCALE GENOMIC DNA]</scope>
    <source>
        <strain evidence="2 3">LMG 24775</strain>
    </source>
</reference>
<evidence type="ECO:0000313" key="3">
    <source>
        <dbReference type="Proteomes" id="UP000183417"/>
    </source>
</evidence>
<evidence type="ECO:0000256" key="1">
    <source>
        <dbReference type="SAM" id="SignalP"/>
    </source>
</evidence>
<dbReference type="Proteomes" id="UP000183417">
    <property type="component" value="Unassembled WGS sequence"/>
</dbReference>
<evidence type="ECO:0000313" key="2">
    <source>
        <dbReference type="EMBL" id="SDZ51891.1"/>
    </source>
</evidence>
<evidence type="ECO:0008006" key="4">
    <source>
        <dbReference type="Google" id="ProtNLM"/>
    </source>
</evidence>
<dbReference type="InterPro" id="IPR029058">
    <property type="entry name" value="AB_hydrolase_fold"/>
</dbReference>
<accession>A0A1H3TPZ8</accession>
<organism evidence="2 3">
    <name type="scientific">Delftia lacustris</name>
    <dbReference type="NCBI Taxonomy" id="558537"/>
    <lineage>
        <taxon>Bacteria</taxon>
        <taxon>Pseudomonadati</taxon>
        <taxon>Pseudomonadota</taxon>
        <taxon>Betaproteobacteria</taxon>
        <taxon>Burkholderiales</taxon>
        <taxon>Comamonadaceae</taxon>
        <taxon>Delftia</taxon>
    </lineage>
</organism>